<accession>A0A229XUT3</accession>
<proteinExistence type="predicted"/>
<reference evidence="1" key="1">
    <citation type="submission" date="2021-08" db="EMBL/GenBank/DDBJ databases">
        <title>Global Aspergillus fumigatus from environmental and clinical sources.</title>
        <authorList>
            <person name="Barber A."/>
            <person name="Sae-Ong T."/>
        </authorList>
    </citation>
    <scope>NUCLEOTIDE SEQUENCE</scope>
    <source>
        <strain evidence="1">NRZ-2016-071</strain>
    </source>
</reference>
<evidence type="ECO:0000313" key="1">
    <source>
        <dbReference type="EMBL" id="KAH1894145.1"/>
    </source>
</evidence>
<dbReference type="EMBL" id="JAIBSC010000162">
    <property type="protein sequence ID" value="KAH1894145.1"/>
    <property type="molecule type" value="Genomic_DNA"/>
</dbReference>
<protein>
    <submittedName>
        <fullName evidence="1">Uncharacterized protein</fullName>
    </submittedName>
</protein>
<dbReference type="Proteomes" id="UP000813423">
    <property type="component" value="Unassembled WGS sequence"/>
</dbReference>
<organism evidence="1 2">
    <name type="scientific">Aspergillus fumigatus</name>
    <name type="common">Neosartorya fumigata</name>
    <dbReference type="NCBI Taxonomy" id="746128"/>
    <lineage>
        <taxon>Eukaryota</taxon>
        <taxon>Fungi</taxon>
        <taxon>Dikarya</taxon>
        <taxon>Ascomycota</taxon>
        <taxon>Pezizomycotina</taxon>
        <taxon>Eurotiomycetes</taxon>
        <taxon>Eurotiomycetidae</taxon>
        <taxon>Eurotiales</taxon>
        <taxon>Aspergillaceae</taxon>
        <taxon>Aspergillus</taxon>
        <taxon>Aspergillus subgen. Fumigati</taxon>
    </lineage>
</organism>
<gene>
    <name evidence="1" type="ORF">KXV57_002538</name>
</gene>
<name>A0A229XUT3_ASPFM</name>
<comment type="caution">
    <text evidence="1">The sequence shown here is derived from an EMBL/GenBank/DDBJ whole genome shotgun (WGS) entry which is preliminary data.</text>
</comment>
<dbReference type="AlphaFoldDB" id="A0A229XUT3"/>
<evidence type="ECO:0000313" key="2">
    <source>
        <dbReference type="Proteomes" id="UP000813423"/>
    </source>
</evidence>
<sequence>MNDPRASSLCDNLLIPFHGFGLAYFGFTALSLILNVAPLPPLEAQKSLPDTLAVLSFLISAMAFSYFCLRHRFAPQYRVAQQTTVITLIAASTASFVFFQYRFDTPTRCFYTAAVWLTHGSYISSFLKGETSFISTCLQCGLLALVPAVYATFRASSCQLPLTYNFAIYAASNAIGGLIYLIRLPEKFGAPVSSSKAIMHISVVGAAMVLSERLLAAHNSSTVFSIEECKGLK</sequence>